<sequence>MKWSYHLENVGCKYTFIFCHQENCGKIKKGIHNNKRASPAGDGNIQEELGYNSKALLLPCKQWGFYYLE</sequence>
<protein>
    <submittedName>
        <fullName evidence="1">Uncharacterized protein</fullName>
    </submittedName>
</protein>
<dbReference type="Proteomes" id="UP000222564">
    <property type="component" value="Unassembled WGS sequence"/>
</dbReference>
<gene>
    <name evidence="1" type="ORF">P378_00185</name>
</gene>
<dbReference type="EMBL" id="AWQQ01000002">
    <property type="protein sequence ID" value="PHJ39973.1"/>
    <property type="molecule type" value="Genomic_DNA"/>
</dbReference>
<comment type="caution">
    <text evidence="1">The sequence shown here is derived from an EMBL/GenBank/DDBJ whole genome shotgun (WGS) entry which is preliminary data.</text>
</comment>
<evidence type="ECO:0000313" key="1">
    <source>
        <dbReference type="EMBL" id="PHJ39973.1"/>
    </source>
</evidence>
<accession>A0A2C6MK40</accession>
<reference evidence="1 2" key="1">
    <citation type="submission" date="2013-09" db="EMBL/GenBank/DDBJ databases">
        <title>Biodegradation of hydrocarbons in the deep terrestrial subsurface : characterization of a microbial consortium composed of two Desulfotomaculum species originating from a deep geological formation.</title>
        <authorList>
            <person name="Aullo T."/>
            <person name="Berlendis S."/>
            <person name="Lascourreges J.-F."/>
            <person name="Dessort D."/>
            <person name="Saint-Laurent S."/>
            <person name="Schraauwers B."/>
            <person name="Mas J."/>
            <person name="Magot M."/>
            <person name="Ranchou-Peyruse A."/>
        </authorList>
    </citation>
    <scope>NUCLEOTIDE SEQUENCE [LARGE SCALE GENOMIC DNA]</scope>
    <source>
        <strain evidence="1 2">Bs107</strain>
    </source>
</reference>
<dbReference type="AlphaFoldDB" id="A0A2C6MK40"/>
<organism evidence="1 2">
    <name type="scientific">Desulforamulus profundi</name>
    <dbReference type="NCBI Taxonomy" id="1383067"/>
    <lineage>
        <taxon>Bacteria</taxon>
        <taxon>Bacillati</taxon>
        <taxon>Bacillota</taxon>
        <taxon>Clostridia</taxon>
        <taxon>Eubacteriales</taxon>
        <taxon>Peptococcaceae</taxon>
        <taxon>Desulforamulus</taxon>
    </lineage>
</organism>
<evidence type="ECO:0000313" key="2">
    <source>
        <dbReference type="Proteomes" id="UP000222564"/>
    </source>
</evidence>
<keyword evidence="2" id="KW-1185">Reference proteome</keyword>
<name>A0A2C6MK40_9FIRM</name>
<proteinExistence type="predicted"/>